<evidence type="ECO:0000256" key="1">
    <source>
        <dbReference type="SAM" id="SignalP"/>
    </source>
</evidence>
<dbReference type="PATRIC" id="fig|1268236.3.peg.799"/>
<evidence type="ECO:0008006" key="4">
    <source>
        <dbReference type="Google" id="ProtNLM"/>
    </source>
</evidence>
<sequence length="192" mass="21019">MKPLLPLCLCASLLSACASPPAPAPDNRAFLTPGTSLVLPVPTLAQPLYRQQLLSARTQSGEHQLLAVLEADGRQLTLVGLTPSGIRLFRVSYDGEAVRTEQLSSLLGGTALPPVAQVVADVMLSYWPIPAWQTQLPRGWQLKDEGMVRRLRDPGGKLVSEIFYQDIGGEREPVRLVQHAFEYQLLMEKLAP</sequence>
<gene>
    <name evidence="2" type="ORF">G113_03996</name>
</gene>
<feature type="chain" id="PRO_5004347965" description="Lipoprotein" evidence="1">
    <location>
        <begin position="25"/>
        <end position="192"/>
    </location>
</feature>
<dbReference type="Pfam" id="PF11659">
    <property type="entry name" value="DUF3261"/>
    <property type="match status" value="1"/>
</dbReference>
<feature type="signal peptide" evidence="1">
    <location>
        <begin position="1"/>
        <end position="24"/>
    </location>
</feature>
<dbReference type="EMBL" id="AQGQ01000013">
    <property type="protein sequence ID" value="EOD56387.1"/>
    <property type="molecule type" value="Genomic_DNA"/>
</dbReference>
<accession>R1F9L6</accession>
<reference evidence="2 3" key="1">
    <citation type="journal article" date="2013" name="Genome Announc.">
        <title>Draft Genome Sequence of Aeromonas molluscorum Strain 848TT, Isolated from Bivalve Molluscs.</title>
        <authorList>
            <person name="Spataro N."/>
            <person name="Farfan M."/>
            <person name="Albarral V."/>
            <person name="Sanglas A."/>
            <person name="Loren J.G."/>
            <person name="Fuste M.C."/>
            <person name="Bosch E."/>
        </authorList>
    </citation>
    <scope>NUCLEOTIDE SEQUENCE [LARGE SCALE GENOMIC DNA]</scope>
    <source>
        <strain evidence="2 3">848</strain>
    </source>
</reference>
<name>R1F9L6_9GAMM</name>
<dbReference type="Proteomes" id="UP000013526">
    <property type="component" value="Unassembled WGS sequence"/>
</dbReference>
<comment type="caution">
    <text evidence="2">The sequence shown here is derived from an EMBL/GenBank/DDBJ whole genome shotgun (WGS) entry which is preliminary data.</text>
</comment>
<dbReference type="InterPro" id="IPR021675">
    <property type="entry name" value="DUF3261"/>
</dbReference>
<dbReference type="PROSITE" id="PS51257">
    <property type="entry name" value="PROKAR_LIPOPROTEIN"/>
    <property type="match status" value="1"/>
</dbReference>
<evidence type="ECO:0000313" key="2">
    <source>
        <dbReference type="EMBL" id="EOD56387.1"/>
    </source>
</evidence>
<dbReference type="AlphaFoldDB" id="R1F9L6"/>
<organism evidence="2 3">
    <name type="scientific">Aeromonas molluscorum 848</name>
    <dbReference type="NCBI Taxonomy" id="1268236"/>
    <lineage>
        <taxon>Bacteria</taxon>
        <taxon>Pseudomonadati</taxon>
        <taxon>Pseudomonadota</taxon>
        <taxon>Gammaproteobacteria</taxon>
        <taxon>Aeromonadales</taxon>
        <taxon>Aeromonadaceae</taxon>
        <taxon>Aeromonas</taxon>
    </lineage>
</organism>
<keyword evidence="1" id="KW-0732">Signal</keyword>
<evidence type="ECO:0000313" key="3">
    <source>
        <dbReference type="Proteomes" id="UP000013526"/>
    </source>
</evidence>
<proteinExistence type="predicted"/>
<protein>
    <recommendedName>
        <fullName evidence="4">Lipoprotein</fullName>
    </recommendedName>
</protein>
<keyword evidence="3" id="KW-1185">Reference proteome</keyword>
<dbReference type="RefSeq" id="WP_005893792.1">
    <property type="nucleotide sequence ID" value="NZ_AQGQ01000013.1"/>
</dbReference>
<dbReference type="OrthoDB" id="6228084at2"/>